<dbReference type="GO" id="GO:0017108">
    <property type="term" value="F:5'-flap endonuclease activity"/>
    <property type="evidence" value="ECO:0007669"/>
    <property type="project" value="InterPro"/>
</dbReference>
<accession>A0A163K0B1</accession>
<keyword evidence="3 8" id="KW-0227">DNA damage</keyword>
<dbReference type="InterPro" id="IPR035901">
    <property type="entry name" value="GIY-YIG_endonuc_sf"/>
</dbReference>
<dbReference type="InterPro" id="IPR013083">
    <property type="entry name" value="Znf_RING/FYVE/PHD"/>
</dbReference>
<dbReference type="STRING" id="4829.A0A163K0B1"/>
<dbReference type="SUPFAM" id="SSF57889">
    <property type="entry name" value="Cysteine-rich domain"/>
    <property type="match status" value="1"/>
</dbReference>
<keyword evidence="4 8" id="KW-0378">Hydrolase</keyword>
<dbReference type="GO" id="GO:0006310">
    <property type="term" value="P:DNA recombination"/>
    <property type="evidence" value="ECO:0007669"/>
    <property type="project" value="UniProtKB-UniRule"/>
</dbReference>
<dbReference type="FunCoup" id="A0A163K0B1">
    <property type="interactions" value="92"/>
</dbReference>
<sequence length="272" mass="31247">MVPYLFYCCYLIRSLHPDHQNKVYVGSTPDPIKRLRQHNGDLTQGAYKTSKRRPWEMILFVYGFPTKQSALQFEWAWQHPMRSRHTKRQAIHSVTCNNTLGMRSAAQSNLYLTKLRALHDLLCTQPFARWSLKLRFMDPGDLGLFLAEAGPPPPGRALPSQLCVSHGPALDLLPVIQRSKRTEDTFVKWVENLPASCHVCHDAIERKDLDRFVCCPDCTMIAHLTCLATLFLNDTPFALIPIEHPCPGCARRLVWGDLIYDLRLRLHHHTKT</sequence>
<keyword evidence="8" id="KW-0863">Zinc-finger</keyword>
<keyword evidence="8" id="KW-0479">Metal-binding</keyword>
<evidence type="ECO:0000256" key="5">
    <source>
        <dbReference type="ARBA" id="ARBA00023172"/>
    </source>
</evidence>
<dbReference type="HAMAP" id="MF_03100">
    <property type="entry name" value="Endonuc_su_Slx1"/>
    <property type="match status" value="1"/>
</dbReference>
<feature type="domain" description="GIY-YIG" evidence="9">
    <location>
        <begin position="5"/>
        <end position="87"/>
    </location>
</feature>
<organism evidence="10">
    <name type="scientific">Absidia glauca</name>
    <name type="common">Pin mould</name>
    <dbReference type="NCBI Taxonomy" id="4829"/>
    <lineage>
        <taxon>Eukaryota</taxon>
        <taxon>Fungi</taxon>
        <taxon>Fungi incertae sedis</taxon>
        <taxon>Mucoromycota</taxon>
        <taxon>Mucoromycotina</taxon>
        <taxon>Mucoromycetes</taxon>
        <taxon>Mucorales</taxon>
        <taxon>Cunninghamellaceae</taxon>
        <taxon>Absidia</taxon>
    </lineage>
</organism>
<dbReference type="SUPFAM" id="SSF82771">
    <property type="entry name" value="GIY-YIG endonuclease"/>
    <property type="match status" value="1"/>
</dbReference>
<dbReference type="GO" id="GO:0033557">
    <property type="term" value="C:Slx1-Slx4 complex"/>
    <property type="evidence" value="ECO:0007669"/>
    <property type="project" value="UniProtKB-UniRule"/>
</dbReference>
<keyword evidence="5 8" id="KW-0233">DNA recombination</keyword>
<comment type="function">
    <text evidence="8">Catalytic subunit of the SLX1-SLX4 structure-specific endonuclease that resolves DNA secondary structures generated during DNA repair and recombination. Has endonuclease activity towards branched DNA substrates, introducing single-strand cuts in duplex DNA close to junctions with ss-DNA.</text>
</comment>
<reference evidence="10" key="1">
    <citation type="submission" date="2016-04" db="EMBL/GenBank/DDBJ databases">
        <authorList>
            <person name="Evans L.H."/>
            <person name="Alamgir A."/>
            <person name="Owens N."/>
            <person name="Weber N.D."/>
            <person name="Virtaneva K."/>
            <person name="Barbian K."/>
            <person name="Babar A."/>
            <person name="Rosenke K."/>
        </authorList>
    </citation>
    <scope>NUCLEOTIDE SEQUENCE [LARGE SCALE GENOMIC DNA]</scope>
    <source>
        <strain evidence="10">CBS 101.48</strain>
    </source>
</reference>
<gene>
    <name evidence="10" type="primary">ABSGL_10232.1 scaffold 11814</name>
</gene>
<dbReference type="InterPro" id="IPR027520">
    <property type="entry name" value="Slx1"/>
</dbReference>
<protein>
    <recommendedName>
        <fullName evidence="9">GIY-YIG domain-containing protein</fullName>
    </recommendedName>
</protein>
<dbReference type="AlphaFoldDB" id="A0A163K0B1"/>
<keyword evidence="1 8" id="KW-0540">Nuclease</keyword>
<dbReference type="InterPro" id="IPR046349">
    <property type="entry name" value="C1-like_sf"/>
</dbReference>
<dbReference type="InterPro" id="IPR048749">
    <property type="entry name" value="SLX1_C"/>
</dbReference>
<dbReference type="GO" id="GO:0006281">
    <property type="term" value="P:DNA repair"/>
    <property type="evidence" value="ECO:0007669"/>
    <property type="project" value="UniProtKB-UniRule"/>
</dbReference>
<evidence type="ECO:0000256" key="8">
    <source>
        <dbReference type="HAMAP-Rule" id="MF_03100"/>
    </source>
</evidence>
<evidence type="ECO:0000256" key="6">
    <source>
        <dbReference type="ARBA" id="ARBA00023204"/>
    </source>
</evidence>
<proteinExistence type="inferred from homology"/>
<dbReference type="InterPro" id="IPR000305">
    <property type="entry name" value="GIY-YIG_endonuc"/>
</dbReference>
<dbReference type="Pfam" id="PF01541">
    <property type="entry name" value="GIY-YIG"/>
    <property type="match status" value="1"/>
</dbReference>
<evidence type="ECO:0000256" key="1">
    <source>
        <dbReference type="ARBA" id="ARBA00022722"/>
    </source>
</evidence>
<keyword evidence="6 8" id="KW-0234">DNA repair</keyword>
<evidence type="ECO:0000313" key="10">
    <source>
        <dbReference type="EMBL" id="SAM04371.1"/>
    </source>
</evidence>
<evidence type="ECO:0000256" key="3">
    <source>
        <dbReference type="ARBA" id="ARBA00022763"/>
    </source>
</evidence>
<dbReference type="CDD" id="cd10455">
    <property type="entry name" value="GIY-YIG_SLX1"/>
    <property type="match status" value="1"/>
</dbReference>
<feature type="zinc finger region" description="SLX1-type" evidence="8">
    <location>
        <begin position="197"/>
        <end position="249"/>
    </location>
</feature>
<dbReference type="Gene3D" id="3.30.40.10">
    <property type="entry name" value="Zinc/RING finger domain, C3HC4 (zinc finger)"/>
    <property type="match status" value="1"/>
</dbReference>
<dbReference type="EMBL" id="LT554361">
    <property type="protein sequence ID" value="SAM04371.1"/>
    <property type="molecule type" value="Genomic_DNA"/>
</dbReference>
<evidence type="ECO:0000256" key="7">
    <source>
        <dbReference type="ARBA" id="ARBA00023242"/>
    </source>
</evidence>
<comment type="subunit">
    <text evidence="8">Forms a heterodimer with SLX4.</text>
</comment>
<dbReference type="OMA" id="HNRGCDF"/>
<dbReference type="OrthoDB" id="24645at2759"/>
<dbReference type="Proteomes" id="UP000078561">
    <property type="component" value="Unassembled WGS sequence"/>
</dbReference>
<evidence type="ECO:0000256" key="4">
    <source>
        <dbReference type="ARBA" id="ARBA00022801"/>
    </source>
</evidence>
<dbReference type="InParanoid" id="A0A163K0B1"/>
<comment type="cofactor">
    <cofactor evidence="8">
        <name>a divalent metal cation</name>
        <dbReference type="ChEBI" id="CHEBI:60240"/>
    </cofactor>
</comment>
<evidence type="ECO:0000259" key="9">
    <source>
        <dbReference type="PROSITE" id="PS50164"/>
    </source>
</evidence>
<evidence type="ECO:0000313" key="11">
    <source>
        <dbReference type="Proteomes" id="UP000078561"/>
    </source>
</evidence>
<dbReference type="PANTHER" id="PTHR20208">
    <property type="entry name" value="STRUCTURE-SPECIFIC ENDONUCLEASE SUBUNIT SLX1"/>
    <property type="match status" value="1"/>
</dbReference>
<dbReference type="Gene3D" id="3.40.1440.10">
    <property type="entry name" value="GIY-YIG endonuclease"/>
    <property type="match status" value="1"/>
</dbReference>
<evidence type="ECO:0000256" key="2">
    <source>
        <dbReference type="ARBA" id="ARBA00022759"/>
    </source>
</evidence>
<dbReference type="GO" id="GO:0008270">
    <property type="term" value="F:zinc ion binding"/>
    <property type="evidence" value="ECO:0007669"/>
    <property type="project" value="UniProtKB-KW"/>
</dbReference>
<keyword evidence="2 8" id="KW-0255">Endonuclease</keyword>
<keyword evidence="8" id="KW-0862">Zinc</keyword>
<comment type="similarity">
    <text evidence="8">Belongs to the SLX1 family.</text>
</comment>
<comment type="subcellular location">
    <subcellularLocation>
        <location evidence="8">Nucleus</location>
    </subcellularLocation>
</comment>
<dbReference type="PROSITE" id="PS50164">
    <property type="entry name" value="GIY_YIG"/>
    <property type="match status" value="1"/>
</dbReference>
<keyword evidence="7 8" id="KW-0539">Nucleus</keyword>
<keyword evidence="11" id="KW-1185">Reference proteome</keyword>
<dbReference type="InterPro" id="IPR050381">
    <property type="entry name" value="SLX1_endonuclease"/>
</dbReference>
<dbReference type="Pfam" id="PF21202">
    <property type="entry name" value="SLX1_C"/>
    <property type="match status" value="1"/>
</dbReference>
<name>A0A163K0B1_ABSGL</name>